<organism evidence="3 4">
    <name type="scientific">Microbacterium radiodurans</name>
    <dbReference type="NCBI Taxonomy" id="661398"/>
    <lineage>
        <taxon>Bacteria</taxon>
        <taxon>Bacillati</taxon>
        <taxon>Actinomycetota</taxon>
        <taxon>Actinomycetes</taxon>
        <taxon>Micrococcales</taxon>
        <taxon>Microbacteriaceae</taxon>
        <taxon>Microbacterium</taxon>
    </lineage>
</organism>
<dbReference type="InterPro" id="IPR013785">
    <property type="entry name" value="Aldolase_TIM"/>
</dbReference>
<keyword evidence="4" id="KW-1185">Reference proteome</keyword>
<dbReference type="InterPro" id="IPR017853">
    <property type="entry name" value="GH"/>
</dbReference>
<comment type="caution">
    <text evidence="3">The sequence shown here is derived from an EMBL/GenBank/DDBJ whole genome shotgun (WGS) entry which is preliminary data.</text>
</comment>
<evidence type="ECO:0000256" key="1">
    <source>
        <dbReference type="SAM" id="SignalP"/>
    </source>
</evidence>
<evidence type="ECO:0000313" key="4">
    <source>
        <dbReference type="Proteomes" id="UP000327039"/>
    </source>
</evidence>
<dbReference type="Proteomes" id="UP000327039">
    <property type="component" value="Unassembled WGS sequence"/>
</dbReference>
<evidence type="ECO:0000259" key="2">
    <source>
        <dbReference type="Pfam" id="PF03537"/>
    </source>
</evidence>
<dbReference type="Pfam" id="PF03537">
    <property type="entry name" value="Glyco_hydro_114"/>
    <property type="match status" value="1"/>
</dbReference>
<reference evidence="4" key="1">
    <citation type="submission" date="2019-09" db="EMBL/GenBank/DDBJ databases">
        <title>Mumia zhuanghuii sp. nov. isolated from the intestinal contents of plateau pika (Ochotona curzoniae) in the Qinghai-Tibet plateau of China.</title>
        <authorList>
            <person name="Tian Z."/>
        </authorList>
    </citation>
    <scope>NUCLEOTIDE SEQUENCE [LARGE SCALE GENOMIC DNA]</scope>
    <source>
        <strain evidence="4">DSM 25564</strain>
    </source>
</reference>
<dbReference type="Gene3D" id="3.20.20.70">
    <property type="entry name" value="Aldolase class I"/>
    <property type="match status" value="1"/>
</dbReference>
<dbReference type="PROSITE" id="PS51257">
    <property type="entry name" value="PROKAR_LIPOPROTEIN"/>
    <property type="match status" value="1"/>
</dbReference>
<dbReference type="OrthoDB" id="319933at2"/>
<accession>A0A5J5IU05</accession>
<dbReference type="PANTHER" id="PTHR35273:SF2">
    <property type="entry name" value="ALPHA-GALACTOSIDASE"/>
    <property type="match status" value="1"/>
</dbReference>
<gene>
    <name evidence="3" type="ORF">F6B42_08305</name>
</gene>
<dbReference type="RefSeq" id="WP_150419589.1">
    <property type="nucleotide sequence ID" value="NZ_VYRZ01000002.1"/>
</dbReference>
<feature type="domain" description="Glycoside-hydrolase family GH114 TIM-barrel" evidence="2">
    <location>
        <begin position="52"/>
        <end position="268"/>
    </location>
</feature>
<keyword evidence="1" id="KW-0732">Signal</keyword>
<dbReference type="PANTHER" id="PTHR35273">
    <property type="entry name" value="ALPHA-1,4 POLYGALACTOSAMINIDASE, PUTATIVE (AFU_ORTHOLOGUE AFUA_3G07890)-RELATED"/>
    <property type="match status" value="1"/>
</dbReference>
<name>A0A5J5IU05_9MICO</name>
<protein>
    <submittedName>
        <fullName evidence="3">Endo alpha-1,4 polygalactosaminidase</fullName>
    </submittedName>
</protein>
<dbReference type="AlphaFoldDB" id="A0A5J5IU05"/>
<evidence type="ECO:0000313" key="3">
    <source>
        <dbReference type="EMBL" id="KAA9087378.1"/>
    </source>
</evidence>
<dbReference type="InterPro" id="IPR004352">
    <property type="entry name" value="GH114_TIM-barrel"/>
</dbReference>
<dbReference type="EMBL" id="VYRZ01000002">
    <property type="protein sequence ID" value="KAA9087378.1"/>
    <property type="molecule type" value="Genomic_DNA"/>
</dbReference>
<feature type="signal peptide" evidence="1">
    <location>
        <begin position="1"/>
        <end position="28"/>
    </location>
</feature>
<feature type="chain" id="PRO_5038864701" evidence="1">
    <location>
        <begin position="29"/>
        <end position="280"/>
    </location>
</feature>
<proteinExistence type="predicted"/>
<sequence length="280" mass="29676">MRRSGATVRRTRAAVVTAGVAVLLTSCAPVISDGAAPRDASVAPPPAGAVPDYQLGGAYEPDDGVGIVGRDRGAAPAEGRYSICYVNGFQTQPGERDLWDADLLVTVGGEPLIDPDWPDEVLLDTSSADKRDRIVDIVGEWIRGCADDGFDAVEFDNLDSFTRSEGVLDVAGNLALATAYVEVAHGAGLAAGQKNAAEYARTLRDEAGFDFAVVEECAAFAECDAYTDVYGDAVVDIEYTDNLPRDWAEVCADPATPRSVVLRDRDLTTPGDPDHVFETC</sequence>
<dbReference type="SUPFAM" id="SSF51445">
    <property type="entry name" value="(Trans)glycosidases"/>
    <property type="match status" value="1"/>
</dbReference>